<gene>
    <name evidence="1" type="ORF">F1728_28115</name>
</gene>
<evidence type="ECO:0000313" key="2">
    <source>
        <dbReference type="Proteomes" id="UP000427281"/>
    </source>
</evidence>
<accession>A0A6I6AJI4</accession>
<evidence type="ECO:0000313" key="1">
    <source>
        <dbReference type="EMBL" id="QGQ26306.1"/>
    </source>
</evidence>
<proteinExistence type="predicted"/>
<name>A0A6I6AJI4_9PLAN</name>
<dbReference type="KEGG" id="gim:F1728_28115"/>
<reference evidence="1 2" key="1">
    <citation type="submission" date="2019-09" db="EMBL/GenBank/DDBJ databases">
        <title>Gimesia benthica sp. nov., a novel bacterium isolated from deep-sea water of the Northwest Indian Ocean.</title>
        <authorList>
            <person name="Dai X."/>
        </authorList>
    </citation>
    <scope>NUCLEOTIDE SEQUENCE [LARGE SCALE GENOMIC DNA]</scope>
    <source>
        <strain evidence="1 2">E7</strain>
    </source>
</reference>
<dbReference type="EMBL" id="CP043930">
    <property type="protein sequence ID" value="QGQ26306.1"/>
    <property type="molecule type" value="Genomic_DNA"/>
</dbReference>
<protein>
    <submittedName>
        <fullName evidence="1">DUF481 domain-containing protein</fullName>
    </submittedName>
</protein>
<organism evidence="1 2">
    <name type="scientific">Gimesia benthica</name>
    <dbReference type="NCBI Taxonomy" id="2608982"/>
    <lineage>
        <taxon>Bacteria</taxon>
        <taxon>Pseudomonadati</taxon>
        <taxon>Planctomycetota</taxon>
        <taxon>Planctomycetia</taxon>
        <taxon>Planctomycetales</taxon>
        <taxon>Planctomycetaceae</taxon>
        <taxon>Gimesia</taxon>
    </lineage>
</organism>
<dbReference type="InterPro" id="IPR007433">
    <property type="entry name" value="DUF481"/>
</dbReference>
<sequence>MDGLMGCFHLITGRKYRWYSLRIMMLWLMVCSLGNVLSAAEPVPAETLYLKSGEFLAGESVGFESGKILFQLPDGSVRKISLEDVDRLEYAELATDPDAPPPGEELLVSNENVELPPLPAMINQTPVPQPIGVSPEFGDVEDENTSPWDRVENYYDTCWEYAEIWTKRMEIGGTFLAGNTQRDYVTTALQLEKSDDDNRFLFEIGGRWGQSNGIRDANRWYGNTTLDVARTTKWIVFVTNKNVYDEFENLDWRGTISSGLGYRFINEKDRRLIVRVGPGGTHEIYNDPSMRRTTLDVFAEIEFHWPLGDHAKLEHKQTWTPSVDNIQILRLTSETGILFKLDNKDRWNLRLGLLQVYNSYPNAGRKKNDFTGTVSLVYTRK</sequence>
<dbReference type="AlphaFoldDB" id="A0A6I6AJI4"/>
<dbReference type="Proteomes" id="UP000427281">
    <property type="component" value="Chromosome"/>
</dbReference>
<dbReference type="Pfam" id="PF04338">
    <property type="entry name" value="DUF481"/>
    <property type="match status" value="1"/>
</dbReference>
<keyword evidence="2" id="KW-1185">Reference proteome</keyword>